<protein>
    <submittedName>
        <fullName evidence="2">Uncharacterized protein</fullName>
    </submittedName>
</protein>
<reference evidence="2" key="2">
    <citation type="submission" date="2025-09" db="UniProtKB">
        <authorList>
            <consortium name="Ensembl"/>
        </authorList>
    </citation>
    <scope>IDENTIFICATION</scope>
</reference>
<sequence>MSSPGALLALSKPPGLPVLGECGMGCGGVRSGLGRGEHQQALIPPSPQVPGTPPCRHRGGPRPLLTPSPHSAVTVGVPAEAEGEIRTGLRWQQQGDTTVVRGSRGVKSTLTHYRVLGAAGGCALLQLQPRTAPGASDAAAVPGPG</sequence>
<dbReference type="AlphaFoldDB" id="A0A8B9M8U0"/>
<evidence type="ECO:0000313" key="3">
    <source>
        <dbReference type="Proteomes" id="UP000694541"/>
    </source>
</evidence>
<evidence type="ECO:0000313" key="2">
    <source>
        <dbReference type="Ensembl" id="ENSANIP00000005743.1"/>
    </source>
</evidence>
<dbReference type="SMR" id="A0A8B9M8U0"/>
<accession>A0A8B9M8U0</accession>
<dbReference type="Ensembl" id="ENSANIT00000005932.1">
    <property type="protein sequence ID" value="ENSANIP00000005743.1"/>
    <property type="gene ID" value="ENSANIG00000003948.1"/>
</dbReference>
<feature type="compositionally biased region" description="Pro residues" evidence="1">
    <location>
        <begin position="44"/>
        <end position="53"/>
    </location>
</feature>
<feature type="region of interest" description="Disordered" evidence="1">
    <location>
        <begin position="31"/>
        <end position="72"/>
    </location>
</feature>
<evidence type="ECO:0000256" key="1">
    <source>
        <dbReference type="SAM" id="MobiDB-lite"/>
    </source>
</evidence>
<reference evidence="2" key="1">
    <citation type="submission" date="2025-08" db="UniProtKB">
        <authorList>
            <consortium name="Ensembl"/>
        </authorList>
    </citation>
    <scope>IDENTIFICATION</scope>
</reference>
<name>A0A8B9M8U0_9AVES</name>
<proteinExistence type="predicted"/>
<organism evidence="2 3">
    <name type="scientific">Accipiter nisus</name>
    <name type="common">Eurasian sparrowhawk</name>
    <dbReference type="NCBI Taxonomy" id="211598"/>
    <lineage>
        <taxon>Eukaryota</taxon>
        <taxon>Metazoa</taxon>
        <taxon>Chordata</taxon>
        <taxon>Craniata</taxon>
        <taxon>Vertebrata</taxon>
        <taxon>Euteleostomi</taxon>
        <taxon>Archelosauria</taxon>
        <taxon>Archosauria</taxon>
        <taxon>Dinosauria</taxon>
        <taxon>Saurischia</taxon>
        <taxon>Theropoda</taxon>
        <taxon>Coelurosauria</taxon>
        <taxon>Aves</taxon>
        <taxon>Neognathae</taxon>
        <taxon>Neoaves</taxon>
        <taxon>Telluraves</taxon>
        <taxon>Accipitrimorphae</taxon>
        <taxon>Accipitriformes</taxon>
        <taxon>Accipitridae</taxon>
        <taxon>Accipitrinae</taxon>
        <taxon>Accipiter</taxon>
    </lineage>
</organism>
<keyword evidence="3" id="KW-1185">Reference proteome</keyword>
<dbReference type="Proteomes" id="UP000694541">
    <property type="component" value="Unplaced"/>
</dbReference>